<name>A0A0M3JGL7_ANISI</name>
<protein>
    <submittedName>
        <fullName evidence="3 5">Uncharacterized protein</fullName>
    </submittedName>
</protein>
<organism evidence="5">
    <name type="scientific">Anisakis simplex</name>
    <name type="common">Herring worm</name>
    <dbReference type="NCBI Taxonomy" id="6269"/>
    <lineage>
        <taxon>Eukaryota</taxon>
        <taxon>Metazoa</taxon>
        <taxon>Ecdysozoa</taxon>
        <taxon>Nematoda</taxon>
        <taxon>Chromadorea</taxon>
        <taxon>Rhabditida</taxon>
        <taxon>Spirurina</taxon>
        <taxon>Ascaridomorpha</taxon>
        <taxon>Ascaridoidea</taxon>
        <taxon>Anisakidae</taxon>
        <taxon>Anisakis</taxon>
        <taxon>Anisakis simplex complex</taxon>
    </lineage>
</organism>
<accession>A0A0M3JGL7</accession>
<evidence type="ECO:0000256" key="1">
    <source>
        <dbReference type="ARBA" id="ARBA00022801"/>
    </source>
</evidence>
<evidence type="ECO:0000313" key="4">
    <source>
        <dbReference type="Proteomes" id="UP000267096"/>
    </source>
</evidence>
<dbReference type="AlphaFoldDB" id="A0A0M3JGL7"/>
<dbReference type="Proteomes" id="UP000267096">
    <property type="component" value="Unassembled WGS sequence"/>
</dbReference>
<reference evidence="5" key="1">
    <citation type="submission" date="2017-02" db="UniProtKB">
        <authorList>
            <consortium name="WormBaseParasite"/>
        </authorList>
    </citation>
    <scope>IDENTIFICATION</scope>
</reference>
<sequence length="103" mass="11845">MVIHRSIVVKFLLFLQNTFLKGGYYKYVLGDKVVVLALNTNLYYRFNRAIPNFTNPDDPADQFQFMIDTLKDARAKQLSVHVIAHIAPGGNELVFYNHILKNS</sequence>
<dbReference type="PANTHER" id="PTHR10340:SF57">
    <property type="entry name" value="METALLOPHOS DOMAIN-CONTAINING PROTEIN"/>
    <property type="match status" value="1"/>
</dbReference>
<keyword evidence="1" id="KW-0378">Hydrolase</keyword>
<gene>
    <name evidence="3" type="ORF">ASIM_LOCUS6548</name>
</gene>
<keyword evidence="2" id="KW-0325">Glycoprotein</keyword>
<dbReference type="InterPro" id="IPR029052">
    <property type="entry name" value="Metallo-depent_PP-like"/>
</dbReference>
<dbReference type="WBParaSite" id="ASIM_0000677201-mRNA-1">
    <property type="protein sequence ID" value="ASIM_0000677201-mRNA-1"/>
    <property type="gene ID" value="ASIM_0000677201"/>
</dbReference>
<proteinExistence type="predicted"/>
<dbReference type="SUPFAM" id="SSF56300">
    <property type="entry name" value="Metallo-dependent phosphatases"/>
    <property type="match status" value="1"/>
</dbReference>
<dbReference type="GO" id="GO:0008081">
    <property type="term" value="F:phosphoric diester hydrolase activity"/>
    <property type="evidence" value="ECO:0007669"/>
    <property type="project" value="TreeGrafter"/>
</dbReference>
<reference evidence="3 4" key="2">
    <citation type="submission" date="2018-11" db="EMBL/GenBank/DDBJ databases">
        <authorList>
            <consortium name="Pathogen Informatics"/>
        </authorList>
    </citation>
    <scope>NUCLEOTIDE SEQUENCE [LARGE SCALE GENOMIC DNA]</scope>
</reference>
<dbReference type="PANTHER" id="PTHR10340">
    <property type="entry name" value="SPHINGOMYELIN PHOSPHODIESTERASE"/>
    <property type="match status" value="1"/>
</dbReference>
<keyword evidence="4" id="KW-1185">Reference proteome</keyword>
<dbReference type="GO" id="GO:0005615">
    <property type="term" value="C:extracellular space"/>
    <property type="evidence" value="ECO:0007669"/>
    <property type="project" value="TreeGrafter"/>
</dbReference>
<dbReference type="EMBL" id="UYRR01014390">
    <property type="protein sequence ID" value="VDK27256.1"/>
    <property type="molecule type" value="Genomic_DNA"/>
</dbReference>
<dbReference type="OrthoDB" id="348678at2759"/>
<evidence type="ECO:0000313" key="3">
    <source>
        <dbReference type="EMBL" id="VDK27256.1"/>
    </source>
</evidence>
<evidence type="ECO:0000313" key="5">
    <source>
        <dbReference type="WBParaSite" id="ASIM_0000677201-mRNA-1"/>
    </source>
</evidence>
<evidence type="ECO:0000256" key="2">
    <source>
        <dbReference type="ARBA" id="ARBA00023180"/>
    </source>
</evidence>